<evidence type="ECO:0000313" key="3">
    <source>
        <dbReference type="Proteomes" id="UP000054928"/>
    </source>
</evidence>
<dbReference type="EMBL" id="CCYD01000645">
    <property type="protein sequence ID" value="CEG42950.1"/>
    <property type="molecule type" value="Genomic_DNA"/>
</dbReference>
<keyword evidence="1" id="KW-0732">Signal</keyword>
<name>A0A0P1ANE8_PLAHL</name>
<organism evidence="2 3">
    <name type="scientific">Plasmopara halstedii</name>
    <name type="common">Downy mildew of sunflower</name>
    <dbReference type="NCBI Taxonomy" id="4781"/>
    <lineage>
        <taxon>Eukaryota</taxon>
        <taxon>Sar</taxon>
        <taxon>Stramenopiles</taxon>
        <taxon>Oomycota</taxon>
        <taxon>Peronosporomycetes</taxon>
        <taxon>Peronosporales</taxon>
        <taxon>Peronosporaceae</taxon>
        <taxon>Plasmopara</taxon>
    </lineage>
</organism>
<reference evidence="3" key="1">
    <citation type="submission" date="2014-09" db="EMBL/GenBank/DDBJ databases">
        <authorList>
            <person name="Sharma Rahul"/>
            <person name="Thines Marco"/>
        </authorList>
    </citation>
    <scope>NUCLEOTIDE SEQUENCE [LARGE SCALE GENOMIC DNA]</scope>
</reference>
<feature type="chain" id="PRO_5006058806" description="RxLR-like protein" evidence="1">
    <location>
        <begin position="22"/>
        <end position="62"/>
    </location>
</feature>
<feature type="signal peptide" evidence="1">
    <location>
        <begin position="1"/>
        <end position="21"/>
    </location>
</feature>
<keyword evidence="3" id="KW-1185">Reference proteome</keyword>
<dbReference type="Proteomes" id="UP000054928">
    <property type="component" value="Unassembled WGS sequence"/>
</dbReference>
<proteinExistence type="predicted"/>
<dbReference type="RefSeq" id="XP_024579319.1">
    <property type="nucleotide sequence ID" value="XM_024728886.1"/>
</dbReference>
<dbReference type="GeneID" id="36408238"/>
<evidence type="ECO:0000313" key="2">
    <source>
        <dbReference type="EMBL" id="CEG42950.1"/>
    </source>
</evidence>
<evidence type="ECO:0008006" key="4">
    <source>
        <dbReference type="Google" id="ProtNLM"/>
    </source>
</evidence>
<protein>
    <recommendedName>
        <fullName evidence="4">RxLR-like protein</fullName>
    </recommendedName>
</protein>
<evidence type="ECO:0000256" key="1">
    <source>
        <dbReference type="SAM" id="SignalP"/>
    </source>
</evidence>
<dbReference type="AlphaFoldDB" id="A0A0P1ANE8"/>
<accession>A0A0P1ANE8</accession>
<sequence length="62" mass="7133">MVSFTFYQVLLAPLLMTPANSQLNIEVGSLKYAWFPRDLICDRFGHWLFAEFDQSSGSDCVR</sequence>